<name>A0A1R0KW09_9PSEU</name>
<gene>
    <name evidence="2" type="ORF">BS329_09890</name>
</gene>
<evidence type="ECO:0000313" key="3">
    <source>
        <dbReference type="Proteomes" id="UP000187486"/>
    </source>
</evidence>
<evidence type="ECO:0000313" key="2">
    <source>
        <dbReference type="EMBL" id="OLZ53132.1"/>
    </source>
</evidence>
<sequence>MDPDAVPAAVGGAALHAWAPYVVLIAAIFLSRIGAIFENLPPWLELHGLAPATTGVAVPVVLRLHSAQRLGAEPTLAGATNTSGGVRGEMISLLQATVPSFMIPGP</sequence>
<comment type="caution">
    <text evidence="2">The sequence shown here is derived from an EMBL/GenBank/DDBJ whole genome shotgun (WGS) entry which is preliminary data.</text>
</comment>
<keyword evidence="3" id="KW-1185">Reference proteome</keyword>
<dbReference type="RefSeq" id="WP_076158429.1">
    <property type="nucleotide sequence ID" value="NZ_JBEZVB010000012.1"/>
</dbReference>
<keyword evidence="1" id="KW-1133">Transmembrane helix</keyword>
<reference evidence="2 3" key="1">
    <citation type="submission" date="2016-01" db="EMBL/GenBank/DDBJ databases">
        <title>Amycolatopsis coloradensis genome sequencing and assembly.</title>
        <authorList>
            <person name="Mayilraj S."/>
        </authorList>
    </citation>
    <scope>NUCLEOTIDE SEQUENCE [LARGE SCALE GENOMIC DNA]</scope>
    <source>
        <strain evidence="2 3">DSM 44225</strain>
    </source>
</reference>
<accession>A0A1R0KW09</accession>
<dbReference type="AlphaFoldDB" id="A0A1R0KW09"/>
<keyword evidence="1" id="KW-0472">Membrane</keyword>
<keyword evidence="1" id="KW-0812">Transmembrane</keyword>
<feature type="transmembrane region" description="Helical" evidence="1">
    <location>
        <begin position="6"/>
        <end position="30"/>
    </location>
</feature>
<organism evidence="2 3">
    <name type="scientific">Amycolatopsis coloradensis</name>
    <dbReference type="NCBI Taxonomy" id="76021"/>
    <lineage>
        <taxon>Bacteria</taxon>
        <taxon>Bacillati</taxon>
        <taxon>Actinomycetota</taxon>
        <taxon>Actinomycetes</taxon>
        <taxon>Pseudonocardiales</taxon>
        <taxon>Pseudonocardiaceae</taxon>
        <taxon>Amycolatopsis</taxon>
    </lineage>
</organism>
<protein>
    <submittedName>
        <fullName evidence="2">Uncharacterized protein</fullName>
    </submittedName>
</protein>
<evidence type="ECO:0000256" key="1">
    <source>
        <dbReference type="SAM" id="Phobius"/>
    </source>
</evidence>
<proteinExistence type="predicted"/>
<dbReference type="EMBL" id="MQUQ01000005">
    <property type="protein sequence ID" value="OLZ53132.1"/>
    <property type="molecule type" value="Genomic_DNA"/>
</dbReference>
<dbReference type="Proteomes" id="UP000187486">
    <property type="component" value="Unassembled WGS sequence"/>
</dbReference>